<keyword evidence="3" id="KW-0813">Transport</keyword>
<gene>
    <name evidence="9" type="ORF">WMW72_13315</name>
</gene>
<dbReference type="RefSeq" id="WP_341415967.1">
    <property type="nucleotide sequence ID" value="NZ_JBBPCC010000007.1"/>
</dbReference>
<sequence length="346" mass="37547">MSRFQHQTRFWIVLMTAVILSIAVMYISVTNGTFDISALDVLKTLFRIHTGGDYDLVVFDFRLPRIVIGALVGLALGIAGAVLQGMTRNQLADPGILGIHAAAGMSIVLYMFVVQGTLKGAGWLTVMSMPVFGWIGGTAAAILLLLFARHRGVIDPQRLILVGIAFASGFGAVTLYVSLKMDPKDFEMATVWLAGSIYSSNWVQVLAVLPWLVLLVPILWWKSYRLDLLQLDETTVAGIGLRKDRERMIFLLGCVGLVSACVAVSGSIGFVGLIAPHLTRRLVGIPHRYVIPVSGAVGMLMVLAADFIGRTIFAPAELPVGIVISIIGVPYFIFLLTRKRRPQGAK</sequence>
<dbReference type="PANTHER" id="PTHR30472:SF23">
    <property type="entry name" value="IRON-UPTAKE SYSTEM PERMEASE PROTEIN FEUC"/>
    <property type="match status" value="1"/>
</dbReference>
<feature type="transmembrane region" description="Helical" evidence="8">
    <location>
        <begin position="159"/>
        <end position="179"/>
    </location>
</feature>
<evidence type="ECO:0000256" key="3">
    <source>
        <dbReference type="ARBA" id="ARBA00022448"/>
    </source>
</evidence>
<feature type="transmembrane region" description="Helical" evidence="8">
    <location>
        <begin position="12"/>
        <end position="29"/>
    </location>
</feature>
<evidence type="ECO:0000313" key="9">
    <source>
        <dbReference type="EMBL" id="MEK8128877.1"/>
    </source>
</evidence>
<proteinExistence type="inferred from homology"/>
<reference evidence="9 10" key="1">
    <citation type="submission" date="2024-04" db="EMBL/GenBank/DDBJ databases">
        <title>draft genome sequnece of Paenibacillus filicis.</title>
        <authorList>
            <person name="Kim D.-U."/>
        </authorList>
    </citation>
    <scope>NUCLEOTIDE SEQUENCE [LARGE SCALE GENOMIC DNA]</scope>
    <source>
        <strain evidence="9 10">KACC14197</strain>
    </source>
</reference>
<evidence type="ECO:0000256" key="6">
    <source>
        <dbReference type="ARBA" id="ARBA00022989"/>
    </source>
</evidence>
<evidence type="ECO:0000313" key="10">
    <source>
        <dbReference type="Proteomes" id="UP001469365"/>
    </source>
</evidence>
<keyword evidence="10" id="KW-1185">Reference proteome</keyword>
<comment type="subcellular location">
    <subcellularLocation>
        <location evidence="1">Cell membrane</location>
        <topology evidence="1">Multi-pass membrane protein</topology>
    </subcellularLocation>
</comment>
<keyword evidence="4" id="KW-1003">Cell membrane</keyword>
<keyword evidence="5 8" id="KW-0812">Transmembrane</keyword>
<dbReference type="CDD" id="cd06550">
    <property type="entry name" value="TM_ABC_iron-siderophores_like"/>
    <property type="match status" value="1"/>
</dbReference>
<evidence type="ECO:0000256" key="7">
    <source>
        <dbReference type="ARBA" id="ARBA00023136"/>
    </source>
</evidence>
<dbReference type="EMBL" id="JBBPCC010000007">
    <property type="protein sequence ID" value="MEK8128877.1"/>
    <property type="molecule type" value="Genomic_DNA"/>
</dbReference>
<evidence type="ECO:0000256" key="4">
    <source>
        <dbReference type="ARBA" id="ARBA00022475"/>
    </source>
</evidence>
<evidence type="ECO:0000256" key="2">
    <source>
        <dbReference type="ARBA" id="ARBA00007935"/>
    </source>
</evidence>
<dbReference type="InterPro" id="IPR037294">
    <property type="entry name" value="ABC_BtuC-like"/>
</dbReference>
<feature type="transmembrane region" description="Helical" evidence="8">
    <location>
        <begin position="199"/>
        <end position="221"/>
    </location>
</feature>
<feature type="transmembrane region" description="Helical" evidence="8">
    <location>
        <begin position="95"/>
        <end position="114"/>
    </location>
</feature>
<keyword evidence="6 8" id="KW-1133">Transmembrane helix</keyword>
<name>A0ABU9DKY0_9BACL</name>
<comment type="caution">
    <text evidence="9">The sequence shown here is derived from an EMBL/GenBank/DDBJ whole genome shotgun (WGS) entry which is preliminary data.</text>
</comment>
<evidence type="ECO:0000256" key="5">
    <source>
        <dbReference type="ARBA" id="ARBA00022692"/>
    </source>
</evidence>
<feature type="transmembrane region" description="Helical" evidence="8">
    <location>
        <begin position="120"/>
        <end position="147"/>
    </location>
</feature>
<feature type="transmembrane region" description="Helical" evidence="8">
    <location>
        <begin position="249"/>
        <end position="277"/>
    </location>
</feature>
<feature type="transmembrane region" description="Helical" evidence="8">
    <location>
        <begin position="320"/>
        <end position="337"/>
    </location>
</feature>
<organism evidence="9 10">
    <name type="scientific">Paenibacillus filicis</name>
    <dbReference type="NCBI Taxonomy" id="669464"/>
    <lineage>
        <taxon>Bacteria</taxon>
        <taxon>Bacillati</taxon>
        <taxon>Bacillota</taxon>
        <taxon>Bacilli</taxon>
        <taxon>Bacillales</taxon>
        <taxon>Paenibacillaceae</taxon>
        <taxon>Paenibacillus</taxon>
    </lineage>
</organism>
<evidence type="ECO:0000256" key="1">
    <source>
        <dbReference type="ARBA" id="ARBA00004651"/>
    </source>
</evidence>
<dbReference type="Proteomes" id="UP001469365">
    <property type="component" value="Unassembled WGS sequence"/>
</dbReference>
<dbReference type="SUPFAM" id="SSF81345">
    <property type="entry name" value="ABC transporter involved in vitamin B12 uptake, BtuC"/>
    <property type="match status" value="1"/>
</dbReference>
<feature type="transmembrane region" description="Helical" evidence="8">
    <location>
        <begin position="63"/>
        <end position="83"/>
    </location>
</feature>
<dbReference type="InterPro" id="IPR000522">
    <property type="entry name" value="ABC_transptr_permease_BtuC"/>
</dbReference>
<protein>
    <submittedName>
        <fullName evidence="9">Iron ABC transporter permease</fullName>
    </submittedName>
</protein>
<dbReference type="Pfam" id="PF01032">
    <property type="entry name" value="FecCD"/>
    <property type="match status" value="1"/>
</dbReference>
<dbReference type="PANTHER" id="PTHR30472">
    <property type="entry name" value="FERRIC ENTEROBACTIN TRANSPORT SYSTEM PERMEASE PROTEIN"/>
    <property type="match status" value="1"/>
</dbReference>
<accession>A0ABU9DKY0</accession>
<comment type="similarity">
    <text evidence="2">Belongs to the binding-protein-dependent transport system permease family. FecCD subfamily.</text>
</comment>
<dbReference type="Gene3D" id="1.10.3470.10">
    <property type="entry name" value="ABC transporter involved in vitamin B12 uptake, BtuC"/>
    <property type="match status" value="1"/>
</dbReference>
<keyword evidence="7 8" id="KW-0472">Membrane</keyword>
<evidence type="ECO:0000256" key="8">
    <source>
        <dbReference type="SAM" id="Phobius"/>
    </source>
</evidence>